<dbReference type="GO" id="GO:0031012">
    <property type="term" value="C:extracellular matrix"/>
    <property type="evidence" value="ECO:0007669"/>
    <property type="project" value="TreeGrafter"/>
</dbReference>
<accession>A0A8T2NCZ1</accession>
<dbReference type="PANTHER" id="PTHR24023">
    <property type="entry name" value="COLLAGEN ALPHA"/>
    <property type="match status" value="1"/>
</dbReference>
<dbReference type="AlphaFoldDB" id="A0A8T2NCZ1"/>
<dbReference type="Proteomes" id="UP000824540">
    <property type="component" value="Unassembled WGS sequence"/>
</dbReference>
<dbReference type="GO" id="GO:0030020">
    <property type="term" value="F:extracellular matrix structural constituent conferring tensile strength"/>
    <property type="evidence" value="ECO:0007669"/>
    <property type="project" value="TreeGrafter"/>
</dbReference>
<name>A0A8T2NCZ1_9TELE</name>
<feature type="compositionally biased region" description="Basic and acidic residues" evidence="1">
    <location>
        <begin position="204"/>
        <end position="224"/>
    </location>
</feature>
<proteinExistence type="predicted"/>
<dbReference type="PANTHER" id="PTHR24023:SF1019">
    <property type="entry name" value="COLLAGEN ALPHA-5(IV) CHAIN ISOFORM X1"/>
    <property type="match status" value="1"/>
</dbReference>
<dbReference type="GO" id="GO:0005615">
    <property type="term" value="C:extracellular space"/>
    <property type="evidence" value="ECO:0007669"/>
    <property type="project" value="TreeGrafter"/>
</dbReference>
<feature type="signal peptide" evidence="2">
    <location>
        <begin position="1"/>
        <end position="22"/>
    </location>
</feature>
<reference evidence="3" key="1">
    <citation type="thesis" date="2021" institute="BYU ScholarsArchive" country="Provo, UT, USA">
        <title>Applications of and Algorithms for Genome Assembly and Genomic Analyses with an Emphasis on Marine Teleosts.</title>
        <authorList>
            <person name="Pickett B.D."/>
        </authorList>
    </citation>
    <scope>NUCLEOTIDE SEQUENCE</scope>
    <source>
        <strain evidence="3">HI-2016</strain>
    </source>
</reference>
<sequence length="340" mass="35545">MQTLVLALVLTTLSVGVRDSEAAGNEGISGVAGQKGIRDCLVFQVPQESRVFQAMTDHLDQEVSQGAMELRGSVDFRAALVILVHRASRESQVRFLVQTSSQKKESLGSPGLIGPIGPSGPQGFEGSPGPPGLPGPKGNMGLNFQGPKGEKGLPGPPGPPGVIGEQTRPTDYDLHRGEKGDQGLPGLPGEPGLPGPPGQSGGYRGDKGEPGEAGKRGKPGKDGDPGPPGFPGQKGEPGIPGLSGRDGERGEKGDRGYPGPPGGVAQEKKGNLAILERPDRKENEDHKVGWAQAPLDSLVFQGTGARRETQEFREHLYLGPQGEMDCLVPLELLVFLEPQE</sequence>
<feature type="compositionally biased region" description="Basic and acidic residues" evidence="1">
    <location>
        <begin position="245"/>
        <end position="255"/>
    </location>
</feature>
<organism evidence="3 4">
    <name type="scientific">Albula glossodonta</name>
    <name type="common">roundjaw bonefish</name>
    <dbReference type="NCBI Taxonomy" id="121402"/>
    <lineage>
        <taxon>Eukaryota</taxon>
        <taxon>Metazoa</taxon>
        <taxon>Chordata</taxon>
        <taxon>Craniata</taxon>
        <taxon>Vertebrata</taxon>
        <taxon>Euteleostomi</taxon>
        <taxon>Actinopterygii</taxon>
        <taxon>Neopterygii</taxon>
        <taxon>Teleostei</taxon>
        <taxon>Albuliformes</taxon>
        <taxon>Albulidae</taxon>
        <taxon>Albula</taxon>
    </lineage>
</organism>
<feature type="chain" id="PRO_5035856381" evidence="2">
    <location>
        <begin position="23"/>
        <end position="340"/>
    </location>
</feature>
<feature type="compositionally biased region" description="Low complexity" evidence="1">
    <location>
        <begin position="107"/>
        <end position="127"/>
    </location>
</feature>
<keyword evidence="4" id="KW-1185">Reference proteome</keyword>
<evidence type="ECO:0000313" key="3">
    <source>
        <dbReference type="EMBL" id="KAG9338225.1"/>
    </source>
</evidence>
<comment type="caution">
    <text evidence="3">The sequence shown here is derived from an EMBL/GenBank/DDBJ whole genome shotgun (WGS) entry which is preliminary data.</text>
</comment>
<dbReference type="EMBL" id="JAFBMS010000071">
    <property type="protein sequence ID" value="KAG9338225.1"/>
    <property type="molecule type" value="Genomic_DNA"/>
</dbReference>
<evidence type="ECO:0000256" key="1">
    <source>
        <dbReference type="SAM" id="MobiDB-lite"/>
    </source>
</evidence>
<gene>
    <name evidence="3" type="ORF">JZ751_026978</name>
</gene>
<protein>
    <submittedName>
        <fullName evidence="3">Uncharacterized protein</fullName>
    </submittedName>
</protein>
<feature type="region of interest" description="Disordered" evidence="1">
    <location>
        <begin position="100"/>
        <end position="271"/>
    </location>
</feature>
<keyword evidence="2" id="KW-0732">Signal</keyword>
<evidence type="ECO:0000313" key="4">
    <source>
        <dbReference type="Proteomes" id="UP000824540"/>
    </source>
</evidence>
<dbReference type="Pfam" id="PF01391">
    <property type="entry name" value="Collagen"/>
    <property type="match status" value="1"/>
</dbReference>
<dbReference type="InterPro" id="IPR008160">
    <property type="entry name" value="Collagen"/>
</dbReference>
<feature type="compositionally biased region" description="Basic and acidic residues" evidence="1">
    <location>
        <begin position="168"/>
        <end position="181"/>
    </location>
</feature>
<evidence type="ECO:0000256" key="2">
    <source>
        <dbReference type="SAM" id="SignalP"/>
    </source>
</evidence>
<dbReference type="InterPro" id="IPR050149">
    <property type="entry name" value="Collagen_superfamily"/>
</dbReference>
<dbReference type="GO" id="GO:0030198">
    <property type="term" value="P:extracellular matrix organization"/>
    <property type="evidence" value="ECO:0007669"/>
    <property type="project" value="TreeGrafter"/>
</dbReference>